<evidence type="ECO:0000313" key="2">
    <source>
        <dbReference type="Proteomes" id="UP000028521"/>
    </source>
</evidence>
<dbReference type="Proteomes" id="UP000028521">
    <property type="component" value="Unassembled WGS sequence"/>
</dbReference>
<name>A0A084TMV9_9FLAO</name>
<gene>
    <name evidence="1" type="ORF">IA57_04065</name>
</gene>
<reference evidence="1 2" key="1">
    <citation type="journal article" date="2014" name="Genome Announc.">
        <title>Draft Genome Sequence of the Algicidal Bacterium Mangrovimonas yunxiaonensis Strain LY01.</title>
        <authorList>
            <person name="Li Y."/>
            <person name="Zhu H."/>
            <person name="Li C."/>
            <person name="Zhang H."/>
            <person name="Chen Z."/>
            <person name="Zheng W."/>
            <person name="Xu H."/>
            <person name="Zheng T."/>
        </authorList>
    </citation>
    <scope>NUCLEOTIDE SEQUENCE [LARGE SCALE GENOMIC DNA]</scope>
    <source>
        <strain evidence="1 2">LY01</strain>
    </source>
</reference>
<proteinExistence type="predicted"/>
<dbReference type="eggNOG" id="ENOG503451M">
    <property type="taxonomic scope" value="Bacteria"/>
</dbReference>
<dbReference type="EMBL" id="JPFK01000003">
    <property type="protein sequence ID" value="KFB02045.1"/>
    <property type="molecule type" value="Genomic_DNA"/>
</dbReference>
<accession>A0A084TMV9</accession>
<sequence>MEEFQIRYNKTSELIEKVVDMYYNGNSCACEYPRFIQIVGINCVDYGESFKTWETTLLIDKAKKHFETETLENGPECSNEKWTCKKCKSEYNYGWSDFSIAVEREVLLPINIKATEKGKKTIKPIPLYAGLYGHSYPSKKEIESVTFDSFEKYIMEK</sequence>
<organism evidence="1 2">
    <name type="scientific">Mangrovimonas yunxiaonensis</name>
    <dbReference type="NCBI Taxonomy" id="1197477"/>
    <lineage>
        <taxon>Bacteria</taxon>
        <taxon>Pseudomonadati</taxon>
        <taxon>Bacteroidota</taxon>
        <taxon>Flavobacteriia</taxon>
        <taxon>Flavobacteriales</taxon>
        <taxon>Flavobacteriaceae</taxon>
        <taxon>Mangrovimonas</taxon>
    </lineage>
</organism>
<keyword evidence="2" id="KW-1185">Reference proteome</keyword>
<dbReference type="STRING" id="1197477.IA57_04065"/>
<comment type="caution">
    <text evidence="1">The sequence shown here is derived from an EMBL/GenBank/DDBJ whole genome shotgun (WGS) entry which is preliminary data.</text>
</comment>
<dbReference type="RefSeq" id="WP_036119427.1">
    <property type="nucleotide sequence ID" value="NZ_BMET01000005.1"/>
</dbReference>
<reference evidence="2" key="2">
    <citation type="submission" date="2014-07" db="EMBL/GenBank/DDBJ databases">
        <title>Genome sequence of Mangrovimonas yunxiaonensis.</title>
        <authorList>
            <person name="Li Y."/>
            <person name="Zheng T."/>
        </authorList>
    </citation>
    <scope>NUCLEOTIDE SEQUENCE [LARGE SCALE GENOMIC DNA]</scope>
    <source>
        <strain evidence="2">LY01</strain>
    </source>
</reference>
<dbReference type="AlphaFoldDB" id="A0A084TMV9"/>
<protein>
    <submittedName>
        <fullName evidence="1">Uncharacterized protein</fullName>
    </submittedName>
</protein>
<evidence type="ECO:0000313" key="1">
    <source>
        <dbReference type="EMBL" id="KFB02045.1"/>
    </source>
</evidence>
<dbReference type="OrthoDB" id="1434774at2"/>